<evidence type="ECO:0000313" key="3">
    <source>
        <dbReference type="Proteomes" id="UP000605201"/>
    </source>
</evidence>
<dbReference type="EMBL" id="JACNIG010000088">
    <property type="protein sequence ID" value="MBC8430843.1"/>
    <property type="molecule type" value="Genomic_DNA"/>
</dbReference>
<dbReference type="Pfam" id="PF01551">
    <property type="entry name" value="Peptidase_M23"/>
    <property type="match status" value="1"/>
</dbReference>
<dbReference type="Proteomes" id="UP000605201">
    <property type="component" value="Unassembled WGS sequence"/>
</dbReference>
<evidence type="ECO:0000313" key="2">
    <source>
        <dbReference type="EMBL" id="MBC8430843.1"/>
    </source>
</evidence>
<dbReference type="CDD" id="cd12797">
    <property type="entry name" value="M23_peptidase"/>
    <property type="match status" value="1"/>
</dbReference>
<comment type="caution">
    <text evidence="2">The sequence shown here is derived from an EMBL/GenBank/DDBJ whole genome shotgun (WGS) entry which is preliminary data.</text>
</comment>
<feature type="domain" description="M23ase beta-sheet core" evidence="1">
    <location>
        <begin position="180"/>
        <end position="274"/>
    </location>
</feature>
<accession>A0A8J6NS19</accession>
<dbReference type="InterPro" id="IPR050570">
    <property type="entry name" value="Cell_wall_metabolism_enzyme"/>
</dbReference>
<dbReference type="InterPro" id="IPR016047">
    <property type="entry name" value="M23ase_b-sheet_dom"/>
</dbReference>
<dbReference type="SUPFAM" id="SSF51261">
    <property type="entry name" value="Duplicated hybrid motif"/>
    <property type="match status" value="1"/>
</dbReference>
<protein>
    <submittedName>
        <fullName evidence="2">M23 family metallopeptidase</fullName>
    </submittedName>
</protein>
<dbReference type="AlphaFoldDB" id="A0A8J6NS19"/>
<reference evidence="2 3" key="1">
    <citation type="submission" date="2020-08" db="EMBL/GenBank/DDBJ databases">
        <title>Bridging the membrane lipid divide: bacteria of the FCB group superphylum have the potential to synthesize archaeal ether lipids.</title>
        <authorList>
            <person name="Villanueva L."/>
            <person name="Von Meijenfeldt F.A.B."/>
            <person name="Westbye A.B."/>
            <person name="Yadav S."/>
            <person name="Hopmans E.C."/>
            <person name="Dutilh B.E."/>
            <person name="Sinninghe Damste J.S."/>
        </authorList>
    </citation>
    <scope>NUCLEOTIDE SEQUENCE [LARGE SCALE GENOMIC DNA]</scope>
    <source>
        <strain evidence="2">NIOZ-UU17</strain>
    </source>
</reference>
<organism evidence="2 3">
    <name type="scientific">Candidatus Desulfatibia vada</name>
    <dbReference type="NCBI Taxonomy" id="2841696"/>
    <lineage>
        <taxon>Bacteria</taxon>
        <taxon>Pseudomonadati</taxon>
        <taxon>Thermodesulfobacteriota</taxon>
        <taxon>Desulfobacteria</taxon>
        <taxon>Desulfobacterales</taxon>
        <taxon>Desulfobacterales incertae sedis</taxon>
        <taxon>Candidatus Desulfatibia</taxon>
    </lineage>
</organism>
<dbReference type="FunFam" id="2.70.70.10:FF:000006">
    <property type="entry name" value="M23 family peptidase"/>
    <property type="match status" value="1"/>
</dbReference>
<dbReference type="PANTHER" id="PTHR21666:SF270">
    <property type="entry name" value="MUREIN HYDROLASE ACTIVATOR ENVC"/>
    <property type="match status" value="1"/>
</dbReference>
<proteinExistence type="predicted"/>
<dbReference type="PANTHER" id="PTHR21666">
    <property type="entry name" value="PEPTIDASE-RELATED"/>
    <property type="match status" value="1"/>
</dbReference>
<gene>
    <name evidence="2" type="ORF">H8D96_02885</name>
</gene>
<evidence type="ECO:0000259" key="1">
    <source>
        <dbReference type="Pfam" id="PF01551"/>
    </source>
</evidence>
<sequence>MLRFLSVLFAACLVLLTYVTYDYTKTVSDHQELQNIISHQSDDIAGQRNQIQKFADEITALKSKLIALNDFEKKIRIIANIEKTAEQDSLFGVGGSIPDDLDTKIPLTEKHNSLMREMHEQTKQLELASDKQEDGFESLFNFLQDQRNLLSSTPAIRPVKGWTTSGFGYRQSPFTGLREFHKGLDIATRMAEPVIATADGIVSFIGNKGLLGRVVTIDHGHGIVTRYGHLQKTLKKHGEAVKRGDVIANVGVSGRTTGPHVHYEVLLNGMPVNPIKYILN</sequence>
<dbReference type="GO" id="GO:0004222">
    <property type="term" value="F:metalloendopeptidase activity"/>
    <property type="evidence" value="ECO:0007669"/>
    <property type="project" value="TreeGrafter"/>
</dbReference>
<dbReference type="Gene3D" id="2.70.70.10">
    <property type="entry name" value="Glucose Permease (Domain IIA)"/>
    <property type="match status" value="1"/>
</dbReference>
<dbReference type="InterPro" id="IPR011055">
    <property type="entry name" value="Dup_hybrid_motif"/>
</dbReference>
<name>A0A8J6NS19_9BACT</name>